<organism evidence="1">
    <name type="scientific">Aphanomyces astaci</name>
    <name type="common">Crayfish plague agent</name>
    <dbReference type="NCBI Taxonomy" id="112090"/>
    <lineage>
        <taxon>Eukaryota</taxon>
        <taxon>Sar</taxon>
        <taxon>Stramenopiles</taxon>
        <taxon>Oomycota</taxon>
        <taxon>Saprolegniomycetes</taxon>
        <taxon>Saprolegniales</taxon>
        <taxon>Verrucalvaceae</taxon>
        <taxon>Aphanomyces</taxon>
    </lineage>
</organism>
<proteinExistence type="predicted"/>
<reference evidence="1" key="1">
    <citation type="submission" date="2013-12" db="EMBL/GenBank/DDBJ databases">
        <title>The Genome Sequence of Aphanomyces astaci APO3.</title>
        <authorList>
            <consortium name="The Broad Institute Genomics Platform"/>
            <person name="Russ C."/>
            <person name="Tyler B."/>
            <person name="van West P."/>
            <person name="Dieguez-Uribeondo J."/>
            <person name="Young S.K."/>
            <person name="Zeng Q."/>
            <person name="Gargeya S."/>
            <person name="Fitzgerald M."/>
            <person name="Abouelleil A."/>
            <person name="Alvarado L."/>
            <person name="Chapman S.B."/>
            <person name="Gainer-Dewar J."/>
            <person name="Goldberg J."/>
            <person name="Griggs A."/>
            <person name="Gujja S."/>
            <person name="Hansen M."/>
            <person name="Howarth C."/>
            <person name="Imamovic A."/>
            <person name="Ireland A."/>
            <person name="Larimer J."/>
            <person name="McCowan C."/>
            <person name="Murphy C."/>
            <person name="Pearson M."/>
            <person name="Poon T.W."/>
            <person name="Priest M."/>
            <person name="Roberts A."/>
            <person name="Saif S."/>
            <person name="Shea T."/>
            <person name="Sykes S."/>
            <person name="Wortman J."/>
            <person name="Nusbaum C."/>
            <person name="Birren B."/>
        </authorList>
    </citation>
    <scope>NUCLEOTIDE SEQUENCE [LARGE SCALE GENOMIC DNA]</scope>
    <source>
        <strain evidence="1">APO3</strain>
    </source>
</reference>
<dbReference type="AlphaFoldDB" id="W4FD36"/>
<accession>W4FD36</accession>
<sequence>MEYIYRKLDVPSLPRQLMAHFLGASQIDFRTAFGWLDASSGVFGADKSSLLYLSPRLTLPSPSMMGLDTPNASM</sequence>
<protein>
    <submittedName>
        <fullName evidence="1">Uncharacterized protein</fullName>
    </submittedName>
</protein>
<dbReference type="VEuPathDB" id="FungiDB:H257_17856"/>
<dbReference type="RefSeq" id="XP_009845110.1">
    <property type="nucleotide sequence ID" value="XM_009846808.1"/>
</dbReference>
<evidence type="ECO:0000313" key="1">
    <source>
        <dbReference type="EMBL" id="ETV65395.1"/>
    </source>
</evidence>
<name>W4FD36_APHAT</name>
<dbReference type="EMBL" id="KI913237">
    <property type="protein sequence ID" value="ETV65395.1"/>
    <property type="molecule type" value="Genomic_DNA"/>
</dbReference>
<dbReference type="GeneID" id="20819852"/>
<gene>
    <name evidence="1" type="ORF">H257_17856</name>
</gene>